<evidence type="ECO:0000256" key="7">
    <source>
        <dbReference type="SAM" id="MobiDB-lite"/>
    </source>
</evidence>
<dbReference type="Pfam" id="PF03916">
    <property type="entry name" value="NrfD"/>
    <property type="match status" value="1"/>
</dbReference>
<accession>A0ABN3JH87</accession>
<keyword evidence="3" id="KW-1003">Cell membrane</keyword>
<keyword evidence="5 8" id="KW-1133">Transmembrane helix</keyword>
<gene>
    <name evidence="9" type="primary">nrfD</name>
    <name evidence="9" type="ORF">GCM10010405_08800</name>
</gene>
<dbReference type="PANTHER" id="PTHR34856:SF2">
    <property type="entry name" value="PROTEIN NRFD"/>
    <property type="match status" value="1"/>
</dbReference>
<dbReference type="PANTHER" id="PTHR34856">
    <property type="entry name" value="PROTEIN NRFD"/>
    <property type="match status" value="1"/>
</dbReference>
<evidence type="ECO:0000256" key="6">
    <source>
        <dbReference type="ARBA" id="ARBA00023136"/>
    </source>
</evidence>
<evidence type="ECO:0000256" key="1">
    <source>
        <dbReference type="ARBA" id="ARBA00004651"/>
    </source>
</evidence>
<feature type="compositionally biased region" description="Basic and acidic residues" evidence="7">
    <location>
        <begin position="26"/>
        <end position="43"/>
    </location>
</feature>
<keyword evidence="10" id="KW-1185">Reference proteome</keyword>
<organism evidence="9 10">
    <name type="scientific">Streptomyces macrosporus</name>
    <dbReference type="NCBI Taxonomy" id="44032"/>
    <lineage>
        <taxon>Bacteria</taxon>
        <taxon>Bacillati</taxon>
        <taxon>Actinomycetota</taxon>
        <taxon>Actinomycetes</taxon>
        <taxon>Kitasatosporales</taxon>
        <taxon>Streptomycetaceae</taxon>
        <taxon>Streptomyces</taxon>
    </lineage>
</organism>
<keyword evidence="6 8" id="KW-0472">Membrane</keyword>
<dbReference type="InterPro" id="IPR052049">
    <property type="entry name" value="Electron_transfer_protein"/>
</dbReference>
<evidence type="ECO:0000256" key="5">
    <source>
        <dbReference type="ARBA" id="ARBA00022989"/>
    </source>
</evidence>
<reference evidence="9 10" key="1">
    <citation type="journal article" date="2019" name="Int. J. Syst. Evol. Microbiol.">
        <title>The Global Catalogue of Microorganisms (GCM) 10K type strain sequencing project: providing services to taxonomists for standard genome sequencing and annotation.</title>
        <authorList>
            <consortium name="The Broad Institute Genomics Platform"/>
            <consortium name="The Broad Institute Genome Sequencing Center for Infectious Disease"/>
            <person name="Wu L."/>
            <person name="Ma J."/>
        </authorList>
    </citation>
    <scope>NUCLEOTIDE SEQUENCE [LARGE SCALE GENOMIC DNA]</scope>
    <source>
        <strain evidence="9 10">JCM 6305</strain>
    </source>
</reference>
<comment type="similarity">
    <text evidence="2">Belongs to the NrfD family.</text>
</comment>
<evidence type="ECO:0000256" key="4">
    <source>
        <dbReference type="ARBA" id="ARBA00022692"/>
    </source>
</evidence>
<feature type="transmembrane region" description="Helical" evidence="8">
    <location>
        <begin position="150"/>
        <end position="171"/>
    </location>
</feature>
<evidence type="ECO:0000313" key="9">
    <source>
        <dbReference type="EMBL" id="GAA2428458.1"/>
    </source>
</evidence>
<comment type="caution">
    <text evidence="9">The sequence shown here is derived from an EMBL/GenBank/DDBJ whole genome shotgun (WGS) entry which is preliminary data.</text>
</comment>
<proteinExistence type="inferred from homology"/>
<dbReference type="InterPro" id="IPR005614">
    <property type="entry name" value="NrfD-like"/>
</dbReference>
<feature type="compositionally biased region" description="Basic and acidic residues" evidence="7">
    <location>
        <begin position="1"/>
        <end position="18"/>
    </location>
</feature>
<name>A0ABN3JH87_9ACTN</name>
<evidence type="ECO:0000256" key="3">
    <source>
        <dbReference type="ARBA" id="ARBA00022475"/>
    </source>
</evidence>
<protein>
    <submittedName>
        <fullName evidence="9">Polysulfide reductase NrfD</fullName>
    </submittedName>
</protein>
<feature type="transmembrane region" description="Helical" evidence="8">
    <location>
        <begin position="191"/>
        <end position="212"/>
    </location>
</feature>
<feature type="transmembrane region" description="Helical" evidence="8">
    <location>
        <begin position="78"/>
        <end position="100"/>
    </location>
</feature>
<comment type="subcellular location">
    <subcellularLocation>
        <location evidence="1">Cell membrane</location>
        <topology evidence="1">Multi-pass membrane protein</topology>
    </subcellularLocation>
</comment>
<dbReference type="Proteomes" id="UP001501638">
    <property type="component" value="Unassembled WGS sequence"/>
</dbReference>
<feature type="region of interest" description="Disordered" evidence="7">
    <location>
        <begin position="1"/>
        <end position="53"/>
    </location>
</feature>
<sequence>MSGVPEEREGRDRHESPLRSEPLSDDDARDREAHMFTGERDGGRGGGRGRRPSLVPEAEFRSYYGRAVLKTPVWDWKIPAYFFTGGLSAGSALLAAGADLTARPTLRRVGRINALVMLGTSTYLLIADLGRPERFHHMLRVAKPTSPMNVGTWILVAYGAPAALAAASELVPRRLRRTVVGRLLGAAGRPATLASAAVAPSVASYTAVLLSQTAVPAWHEAHPYLPFVFTGSAAASAGGLGMALTPVREAAPARLFAVCGAALELAASLRLEARLGLPREAYTTGRAHRLRKVSEYLTVGGLAGTVLLGARSRAAAVAGGLALIAGGLLQRFGVFEAGVASARDPKYVTVPQRQRLDRGQPVRYERG</sequence>
<dbReference type="EMBL" id="BAAASZ010000007">
    <property type="protein sequence ID" value="GAA2428458.1"/>
    <property type="molecule type" value="Genomic_DNA"/>
</dbReference>
<dbReference type="Gene3D" id="1.20.1630.10">
    <property type="entry name" value="Formate dehydrogenase/DMSO reductase domain"/>
    <property type="match status" value="1"/>
</dbReference>
<keyword evidence="4 8" id="KW-0812">Transmembrane</keyword>
<feature type="transmembrane region" description="Helical" evidence="8">
    <location>
        <begin position="224"/>
        <end position="244"/>
    </location>
</feature>
<dbReference type="RefSeq" id="WP_344320730.1">
    <property type="nucleotide sequence ID" value="NZ_BAAASZ010000007.1"/>
</dbReference>
<evidence type="ECO:0000313" key="10">
    <source>
        <dbReference type="Proteomes" id="UP001501638"/>
    </source>
</evidence>
<feature type="transmembrane region" description="Helical" evidence="8">
    <location>
        <begin position="112"/>
        <end position="130"/>
    </location>
</feature>
<evidence type="ECO:0000256" key="8">
    <source>
        <dbReference type="SAM" id="Phobius"/>
    </source>
</evidence>
<evidence type="ECO:0000256" key="2">
    <source>
        <dbReference type="ARBA" id="ARBA00008929"/>
    </source>
</evidence>